<dbReference type="Gene3D" id="1.10.1200.10">
    <property type="entry name" value="ACP-like"/>
    <property type="match status" value="1"/>
</dbReference>
<feature type="transmembrane region" description="Helical" evidence="3">
    <location>
        <begin position="676"/>
        <end position="693"/>
    </location>
</feature>
<keyword evidence="2" id="KW-0436">Ligase</keyword>
<accession>A0ABS7HCC8</accession>
<feature type="transmembrane region" description="Helical" evidence="3">
    <location>
        <begin position="757"/>
        <end position="775"/>
    </location>
</feature>
<feature type="transmembrane region" description="Helical" evidence="3">
    <location>
        <begin position="730"/>
        <end position="751"/>
    </location>
</feature>
<dbReference type="InterPro" id="IPR020845">
    <property type="entry name" value="AMP-binding_CS"/>
</dbReference>
<dbReference type="InterPro" id="IPR036736">
    <property type="entry name" value="ACP-like_sf"/>
</dbReference>
<keyword evidence="3" id="KW-0812">Transmembrane</keyword>
<feature type="domain" description="AMP-dependent synthetase/ligase" evidence="4">
    <location>
        <begin position="118"/>
        <end position="332"/>
    </location>
</feature>
<protein>
    <submittedName>
        <fullName evidence="6">AMP-binding protein</fullName>
    </submittedName>
</protein>
<dbReference type="Pfam" id="PF00501">
    <property type="entry name" value="AMP-binding"/>
    <property type="match status" value="1"/>
</dbReference>
<dbReference type="Proteomes" id="UP000757604">
    <property type="component" value="Unassembled WGS sequence"/>
</dbReference>
<evidence type="ECO:0000259" key="4">
    <source>
        <dbReference type="Pfam" id="PF00501"/>
    </source>
</evidence>
<evidence type="ECO:0000259" key="5">
    <source>
        <dbReference type="Pfam" id="PF00550"/>
    </source>
</evidence>
<dbReference type="InterPro" id="IPR042099">
    <property type="entry name" value="ANL_N_sf"/>
</dbReference>
<evidence type="ECO:0000256" key="2">
    <source>
        <dbReference type="ARBA" id="ARBA00022598"/>
    </source>
</evidence>
<dbReference type="SUPFAM" id="SSF56801">
    <property type="entry name" value="Acetyl-CoA synthetase-like"/>
    <property type="match status" value="1"/>
</dbReference>
<keyword evidence="3" id="KW-0472">Membrane</keyword>
<evidence type="ECO:0000313" key="7">
    <source>
        <dbReference type="Proteomes" id="UP000757604"/>
    </source>
</evidence>
<gene>
    <name evidence="6" type="ORF">JNB71_16525</name>
</gene>
<organism evidence="6 7">
    <name type="scientific">Rhizobium herbae</name>
    <dbReference type="NCBI Taxonomy" id="508661"/>
    <lineage>
        <taxon>Bacteria</taxon>
        <taxon>Pseudomonadati</taxon>
        <taxon>Pseudomonadota</taxon>
        <taxon>Alphaproteobacteria</taxon>
        <taxon>Hyphomicrobiales</taxon>
        <taxon>Rhizobiaceae</taxon>
        <taxon>Rhizobium/Agrobacterium group</taxon>
        <taxon>Rhizobium</taxon>
    </lineage>
</organism>
<dbReference type="PROSITE" id="PS00455">
    <property type="entry name" value="AMP_BINDING"/>
    <property type="match status" value="1"/>
</dbReference>
<dbReference type="Gene3D" id="3.40.50.12780">
    <property type="entry name" value="N-terminal domain of ligase-like"/>
    <property type="match status" value="1"/>
</dbReference>
<feature type="transmembrane region" description="Helical" evidence="3">
    <location>
        <begin position="705"/>
        <end position="723"/>
    </location>
</feature>
<feature type="transmembrane region" description="Helical" evidence="3">
    <location>
        <begin position="602"/>
        <end position="623"/>
    </location>
</feature>
<dbReference type="InterPro" id="IPR000873">
    <property type="entry name" value="AMP-dep_synth/lig_dom"/>
</dbReference>
<evidence type="ECO:0000313" key="6">
    <source>
        <dbReference type="EMBL" id="MBW9064911.1"/>
    </source>
</evidence>
<dbReference type="RefSeq" id="WP_220372860.1">
    <property type="nucleotide sequence ID" value="NZ_JAEUAO010000003.1"/>
</dbReference>
<feature type="transmembrane region" description="Helical" evidence="3">
    <location>
        <begin position="561"/>
        <end position="581"/>
    </location>
</feature>
<dbReference type="Pfam" id="PF00550">
    <property type="entry name" value="PP-binding"/>
    <property type="match status" value="1"/>
</dbReference>
<feature type="domain" description="Carrier" evidence="5">
    <location>
        <begin position="470"/>
        <end position="512"/>
    </location>
</feature>
<name>A0ABS7HCC8_9HYPH</name>
<sequence>MAPLFTSTLANWGDAPALLFPDREPITYRELADRVSRKSATFGAGKLLVAVEASHSEHAIIGYLAALQAGHAVVMVPPADHAQSAIIDDAFAPDIHFRQRRGRWEMSRRGCGEAGVAPHSDLALLLMTSGSTGRAKAVRLSSHNLDANAASIAQYLGLTPSDRSCMVLPLHYCYGLSVLHSHLAVGASLYFPKVPISDPHFCERLERAGCTNFSGVPYSYELLESIDFRNKRPASLRFMTVAGGRLSPDIIRPYNRLMRENGGAFFAMYGQTEATARLAYVPPDKLEGNEDRIGVAIPGGTLTLEDEEGRPILLPGQPGELVYRGPNVMMGYASSRRELTRGHDLDCLKTGDLAELDDQRLFRICGRLKRISKIAGLRISHDAMEQALEKHGIRAAVIGNDKVIHAYCAGPADELEAKRILATASGLTLLQVGATARAKLPRLSSGKIDYGRLTAEFSAKNTENDDRKDTVQDVFAQVFYPVRVSPRDSFLSLGGDSLRFVQLSIALERILGEAPVNWERLSISDLTDRTKRTETAPALETSLLIRAFAILFVVVQHETLWPIPGGSAAMVLLVGFGLARFQWRAVAEFDIIRLLRSALPIVIPYYLIVAGYAVAWGEVPWASMVMAGNLGFADPERHTMLPYLYWFVEAYCQMLLLFAAFFALPPVRKMAARSPFSSGLVLLGVALLARLIIPDLWQIGNRQIFTLPWMLYLAAIGLLAAFADTTSKRLFLMAAGLVVFSFFAFYESVWIGTRVKYFLQVPVLALLLFLPRLPVPRALKALVLPVSAASFHIYLLHRFMPELLLLPLSGKISAPAFSILAIVGGVALGIIAWWGQKQVLSYLSKHRDLSSGLTTIALRRHCLAAVDLAKRISMPSAAPYGGRQDR</sequence>
<dbReference type="PANTHER" id="PTHR43201:SF5">
    <property type="entry name" value="MEDIUM-CHAIN ACYL-COA LIGASE ACSF2, MITOCHONDRIAL"/>
    <property type="match status" value="1"/>
</dbReference>
<dbReference type="PANTHER" id="PTHR43201">
    <property type="entry name" value="ACYL-COA SYNTHETASE"/>
    <property type="match status" value="1"/>
</dbReference>
<dbReference type="EMBL" id="JAEUAO010000003">
    <property type="protein sequence ID" value="MBW9064911.1"/>
    <property type="molecule type" value="Genomic_DNA"/>
</dbReference>
<dbReference type="SUPFAM" id="SSF47336">
    <property type="entry name" value="ACP-like"/>
    <property type="match status" value="1"/>
</dbReference>
<comment type="caution">
    <text evidence="6">The sequence shown here is derived from an EMBL/GenBank/DDBJ whole genome shotgun (WGS) entry which is preliminary data.</text>
</comment>
<feature type="transmembrane region" description="Helical" evidence="3">
    <location>
        <begin position="643"/>
        <end position="664"/>
    </location>
</feature>
<comment type="similarity">
    <text evidence="1">Belongs to the ATP-dependent AMP-binding enzyme family.</text>
</comment>
<feature type="transmembrane region" description="Helical" evidence="3">
    <location>
        <begin position="782"/>
        <end position="800"/>
    </location>
</feature>
<keyword evidence="3" id="KW-1133">Transmembrane helix</keyword>
<feature type="transmembrane region" description="Helical" evidence="3">
    <location>
        <begin position="812"/>
        <end position="835"/>
    </location>
</feature>
<proteinExistence type="inferred from homology"/>
<keyword evidence="7" id="KW-1185">Reference proteome</keyword>
<dbReference type="InterPro" id="IPR009081">
    <property type="entry name" value="PP-bd_ACP"/>
</dbReference>
<reference evidence="6 7" key="1">
    <citation type="journal article" date="2021" name="MBio">
        <title>Poor Competitiveness of Bradyrhizobium in Pigeon Pea Root Colonization in Indian Soils.</title>
        <authorList>
            <person name="Chalasani D."/>
            <person name="Basu A."/>
            <person name="Pullabhotla S.V.S.R.N."/>
            <person name="Jorrin B."/>
            <person name="Neal A.L."/>
            <person name="Poole P.S."/>
            <person name="Podile A.R."/>
            <person name="Tkacz A."/>
        </authorList>
    </citation>
    <scope>NUCLEOTIDE SEQUENCE [LARGE SCALE GENOMIC DNA]</scope>
    <source>
        <strain evidence="6 7">HU44</strain>
    </source>
</reference>
<evidence type="ECO:0000256" key="3">
    <source>
        <dbReference type="SAM" id="Phobius"/>
    </source>
</evidence>
<evidence type="ECO:0000256" key="1">
    <source>
        <dbReference type="ARBA" id="ARBA00006432"/>
    </source>
</evidence>